<protein>
    <submittedName>
        <fullName evidence="2">Uncharacterized protein</fullName>
    </submittedName>
</protein>
<dbReference type="PANTHER" id="PTHR33459">
    <property type="entry name" value="DD-GDCA PROTEIN"/>
    <property type="match status" value="1"/>
</dbReference>
<dbReference type="EMBL" id="JAPDFW010000059">
    <property type="protein sequence ID" value="KAJ5076985.1"/>
    <property type="molecule type" value="Genomic_DNA"/>
</dbReference>
<comment type="caution">
    <text evidence="2">The sequence shown here is derived from an EMBL/GenBank/DDBJ whole genome shotgun (WGS) entry which is preliminary data.</text>
</comment>
<dbReference type="InterPro" id="IPR052326">
    <property type="entry name" value="Diff-Dev_Assoc_Protein"/>
</dbReference>
<dbReference type="PANTHER" id="PTHR33459:SF7">
    <property type="entry name" value="DD-GDCA PROTEIN"/>
    <property type="match status" value="1"/>
</dbReference>
<name>A0A9Q0LTH3_ANAIG</name>
<sequence>MNFFGFLLIFLFLTTFSYQCPNTFAHLGEYCNNSQDISCYDFWSVPTMFVLIKMMELLVKVMIIAHHKFVITVQIPGDSCQINQQCYTTNNCTNGVCQGISIGEPCTNGSTSTCQKGAFCGDFGSGFVCTESINPGASCLAASQVTSSGEEMMNLCKDFRLCMPDETQTGAICGDLFSRDVGGYCSQSFGCKLGLYCQNPSPIGTCQNFAENTVTCSKNDDCPFGTACDCNSATCTQTGNFNSMNEIQNGLSCFGQYHCVFNNPYHLGSCAMSNCLDELKALECAMSTDHKDTFYPPYYWDCKGNGAQSTMILSFGLLIGSLLFFF</sequence>
<accession>A0A9Q0LTH3</accession>
<feature type="chain" id="PRO_5040433935" evidence="1">
    <location>
        <begin position="20"/>
        <end position="326"/>
    </location>
</feature>
<feature type="signal peptide" evidence="1">
    <location>
        <begin position="1"/>
        <end position="19"/>
    </location>
</feature>
<evidence type="ECO:0000256" key="1">
    <source>
        <dbReference type="SAM" id="SignalP"/>
    </source>
</evidence>
<dbReference type="AlphaFoldDB" id="A0A9Q0LTH3"/>
<dbReference type="Proteomes" id="UP001149090">
    <property type="component" value="Unassembled WGS sequence"/>
</dbReference>
<gene>
    <name evidence="2" type="ORF">M0811_00305</name>
</gene>
<keyword evidence="1" id="KW-0732">Signal</keyword>
<reference evidence="2" key="1">
    <citation type="submission" date="2022-10" db="EMBL/GenBank/DDBJ databases">
        <title>Novel sulphate-reducing endosymbionts in the free-living metamonad Anaeramoeba.</title>
        <authorList>
            <person name="Jerlstrom-Hultqvist J."/>
            <person name="Cepicka I."/>
            <person name="Gallot-Lavallee L."/>
            <person name="Salas-Leiva D."/>
            <person name="Curtis B.A."/>
            <person name="Zahonova K."/>
            <person name="Pipaliya S."/>
            <person name="Dacks J."/>
            <person name="Roger A.J."/>
        </authorList>
    </citation>
    <scope>NUCLEOTIDE SEQUENCE</scope>
    <source>
        <strain evidence="2">BMAN</strain>
    </source>
</reference>
<keyword evidence="3" id="KW-1185">Reference proteome</keyword>
<evidence type="ECO:0000313" key="2">
    <source>
        <dbReference type="EMBL" id="KAJ5076985.1"/>
    </source>
</evidence>
<proteinExistence type="predicted"/>
<organism evidence="2 3">
    <name type="scientific">Anaeramoeba ignava</name>
    <name type="common">Anaerobic marine amoeba</name>
    <dbReference type="NCBI Taxonomy" id="1746090"/>
    <lineage>
        <taxon>Eukaryota</taxon>
        <taxon>Metamonada</taxon>
        <taxon>Anaeramoebidae</taxon>
        <taxon>Anaeramoeba</taxon>
    </lineage>
</organism>
<evidence type="ECO:0000313" key="3">
    <source>
        <dbReference type="Proteomes" id="UP001149090"/>
    </source>
</evidence>